<sequence length="199" mass="20287">MKAKFTLLTLSVSLALSLTANLALAESGGIGSVTVEPNPAQAGQAVKITIAAEGDAPSLCGLAVEFGDGTSDKIKINGSESKFPVTLTKTYAHPGTYVVKAEGKKITTHFRCAGEATATVVVQGAAKAVAPTAAAVAPSCPPDYKMTGKPSRTGAYRCKAGKGAVAPEADLVCPPPLAAYKTNTTVGCQDVKQTKNKHR</sequence>
<name>A0A0C5J260_9PROT</name>
<dbReference type="STRING" id="1565605.PG1C_13150"/>
<dbReference type="InterPro" id="IPR013783">
    <property type="entry name" value="Ig-like_fold"/>
</dbReference>
<evidence type="ECO:0000313" key="3">
    <source>
        <dbReference type="Proteomes" id="UP000061603"/>
    </source>
</evidence>
<gene>
    <name evidence="2" type="ORF">PG1C_13150</name>
</gene>
<accession>A0A0C5J260</accession>
<dbReference type="EMBL" id="CP010554">
    <property type="protein sequence ID" value="AJP49122.1"/>
    <property type="molecule type" value="Genomic_DNA"/>
</dbReference>
<dbReference type="HOGENOM" id="CLU_1371269_0_0_4"/>
<dbReference type="RefSeq" id="WP_202635224.1">
    <property type="nucleotide sequence ID" value="NZ_CP010554.1"/>
</dbReference>
<protein>
    <recommendedName>
        <fullName evidence="4">PKD domain-containing protein</fullName>
    </recommendedName>
</protein>
<dbReference type="Gene3D" id="2.60.40.10">
    <property type="entry name" value="Immunoglobulins"/>
    <property type="match status" value="1"/>
</dbReference>
<organism evidence="2 3">
    <name type="scientific">Rugosibacter aromaticivorans</name>
    <dbReference type="NCBI Taxonomy" id="1565605"/>
    <lineage>
        <taxon>Bacteria</taxon>
        <taxon>Pseudomonadati</taxon>
        <taxon>Pseudomonadota</taxon>
        <taxon>Betaproteobacteria</taxon>
        <taxon>Nitrosomonadales</taxon>
        <taxon>Sterolibacteriaceae</taxon>
        <taxon>Rugosibacter</taxon>
    </lineage>
</organism>
<keyword evidence="1" id="KW-0732">Signal</keyword>
<dbReference type="KEGG" id="rbu:PG1C_13150"/>
<feature type="chain" id="PRO_5002178567" description="PKD domain-containing protein" evidence="1">
    <location>
        <begin position="26"/>
        <end position="199"/>
    </location>
</feature>
<dbReference type="AlphaFoldDB" id="A0A0C5J260"/>
<dbReference type="Proteomes" id="UP000061603">
    <property type="component" value="Chromosome"/>
</dbReference>
<evidence type="ECO:0000313" key="2">
    <source>
        <dbReference type="EMBL" id="AJP49122.1"/>
    </source>
</evidence>
<proteinExistence type="predicted"/>
<keyword evidence="3" id="KW-1185">Reference proteome</keyword>
<reference evidence="2 3" key="1">
    <citation type="journal article" date="2015" name="Genome Announc.">
        <title>Complete Genome Sequence of a Novel Bacterium within the Family Rhodocyclaceae That Degrades Polycyclic Aromatic Hydrocarbons.</title>
        <authorList>
            <person name="Singleton D.R."/>
            <person name="Dickey A.N."/>
            <person name="Scholl E.H."/>
            <person name="Wright F.A."/>
            <person name="Aitken M.D."/>
        </authorList>
    </citation>
    <scope>NUCLEOTIDE SEQUENCE [LARGE SCALE GENOMIC DNA]</scope>
    <source>
        <strain evidence="3">PG1-Ca6</strain>
    </source>
</reference>
<evidence type="ECO:0000256" key="1">
    <source>
        <dbReference type="SAM" id="SignalP"/>
    </source>
</evidence>
<evidence type="ECO:0008006" key="4">
    <source>
        <dbReference type="Google" id="ProtNLM"/>
    </source>
</evidence>
<feature type="signal peptide" evidence="1">
    <location>
        <begin position="1"/>
        <end position="25"/>
    </location>
</feature>